<reference evidence="2 3" key="1">
    <citation type="submission" date="2019-06" db="EMBL/GenBank/DDBJ databases">
        <title>Whole genome shotgun sequence of Cellulomonas uda NBRC 3747.</title>
        <authorList>
            <person name="Hosoyama A."/>
            <person name="Uohara A."/>
            <person name="Ohji S."/>
            <person name="Ichikawa N."/>
        </authorList>
    </citation>
    <scope>NUCLEOTIDE SEQUENCE [LARGE SCALE GENOMIC DNA]</scope>
    <source>
        <strain evidence="2 3">NBRC 3747</strain>
    </source>
</reference>
<dbReference type="RefSeq" id="WP_166771966.1">
    <property type="nucleotide sequence ID" value="NZ_BJLP01000039.1"/>
</dbReference>
<comment type="caution">
    <text evidence="2">The sequence shown here is derived from an EMBL/GenBank/DDBJ whole genome shotgun (WGS) entry which is preliminary data.</text>
</comment>
<proteinExistence type="predicted"/>
<dbReference type="GO" id="GO:0016758">
    <property type="term" value="F:hexosyltransferase activity"/>
    <property type="evidence" value="ECO:0007669"/>
    <property type="project" value="UniProtKB-ARBA"/>
</dbReference>
<dbReference type="InterPro" id="IPR029044">
    <property type="entry name" value="Nucleotide-diphossugar_trans"/>
</dbReference>
<organism evidence="2 3">
    <name type="scientific">Cellulomonas uda</name>
    <dbReference type="NCBI Taxonomy" id="1714"/>
    <lineage>
        <taxon>Bacteria</taxon>
        <taxon>Bacillati</taxon>
        <taxon>Actinomycetota</taxon>
        <taxon>Actinomycetes</taxon>
        <taxon>Micrococcales</taxon>
        <taxon>Cellulomonadaceae</taxon>
        <taxon>Cellulomonas</taxon>
    </lineage>
</organism>
<dbReference type="Gene3D" id="3.90.550.10">
    <property type="entry name" value="Spore Coat Polysaccharide Biosynthesis Protein SpsA, Chain A"/>
    <property type="match status" value="1"/>
</dbReference>
<dbReference type="CDD" id="cd00761">
    <property type="entry name" value="Glyco_tranf_GTA_type"/>
    <property type="match status" value="1"/>
</dbReference>
<accession>A0A4Y3KDY6</accession>
<dbReference type="Pfam" id="PF00535">
    <property type="entry name" value="Glycos_transf_2"/>
    <property type="match status" value="1"/>
</dbReference>
<dbReference type="InterPro" id="IPR001173">
    <property type="entry name" value="Glyco_trans_2-like"/>
</dbReference>
<keyword evidence="3" id="KW-1185">Reference proteome</keyword>
<dbReference type="Proteomes" id="UP000315842">
    <property type="component" value="Unassembled WGS sequence"/>
</dbReference>
<evidence type="ECO:0000259" key="1">
    <source>
        <dbReference type="Pfam" id="PF00535"/>
    </source>
</evidence>
<gene>
    <name evidence="2" type="ORF">CUD01_22900</name>
</gene>
<name>A0A4Y3KDY6_CELUD</name>
<sequence>MTDGERTPAISVVVPTHDVVEWVDDCLTSMLDDQDVDLEVVVVDDGSRDGTWERVTARAAADPRVRAFRAPGVGGGQARNFGVEQARGEFLAFADGDDLVPRGAYAAMLASARSSGSDMVVGDFLKFSALQTWSPTERWTGFAERAQGLTLTDRPQLVRNRACWNRLFRTRFWREQAIAYPSVPRSNDIVPMVTALVAARTIDVVPDLVYLYRERPGGTSMTAQASADAAVASYLTQELLCARLLGSYDDDQLAATYWQMVLNADGWVHLRRYARGAQTPGEQSAVPQLLTELLSLRRTYTFSRLRPEKQAVYALGTLGEVELAREVLDAIGDGGTDPVPMDPVRAMRATLAAAGTGLLDERAQRGLAYALVVENVAGRAVPVDEGTAAELVALAAPHTAWFTTSVAPVERPQDRLARAALVAGDAHALREASRGGEPQVVQSLVVGRTAAQVELGLPADLAAGATLELRAYKPGRPETQRPVGRVRRDGERWVARVGASALPSEGTWALELLVTAPDGELQVPLVVQRSAVRLEGGRLGRLTVRGKGTGLVTVTLFRRPSVVRRAVRALRRR</sequence>
<feature type="domain" description="Glycosyltransferase 2-like" evidence="1">
    <location>
        <begin position="11"/>
        <end position="152"/>
    </location>
</feature>
<dbReference type="SUPFAM" id="SSF53448">
    <property type="entry name" value="Nucleotide-diphospho-sugar transferases"/>
    <property type="match status" value="1"/>
</dbReference>
<dbReference type="EMBL" id="BJLP01000039">
    <property type="protein sequence ID" value="GEA81846.1"/>
    <property type="molecule type" value="Genomic_DNA"/>
</dbReference>
<dbReference type="PANTHER" id="PTHR22916">
    <property type="entry name" value="GLYCOSYLTRANSFERASE"/>
    <property type="match status" value="1"/>
</dbReference>
<dbReference type="AlphaFoldDB" id="A0A4Y3KDY6"/>
<evidence type="ECO:0000313" key="2">
    <source>
        <dbReference type="EMBL" id="GEA81846.1"/>
    </source>
</evidence>
<dbReference type="PANTHER" id="PTHR22916:SF3">
    <property type="entry name" value="UDP-GLCNAC:BETAGAL BETA-1,3-N-ACETYLGLUCOSAMINYLTRANSFERASE-LIKE PROTEIN 1"/>
    <property type="match status" value="1"/>
</dbReference>
<protein>
    <recommendedName>
        <fullName evidence="1">Glycosyltransferase 2-like domain-containing protein</fullName>
    </recommendedName>
</protein>
<evidence type="ECO:0000313" key="3">
    <source>
        <dbReference type="Proteomes" id="UP000315842"/>
    </source>
</evidence>